<name>A0AAN6QBF2_9PEZI</name>
<evidence type="ECO:0000313" key="2">
    <source>
        <dbReference type="EMBL" id="KAK4107094.1"/>
    </source>
</evidence>
<keyword evidence="1" id="KW-1133">Transmembrane helix</keyword>
<organism evidence="2 3">
    <name type="scientific">Canariomyces notabilis</name>
    <dbReference type="NCBI Taxonomy" id="2074819"/>
    <lineage>
        <taxon>Eukaryota</taxon>
        <taxon>Fungi</taxon>
        <taxon>Dikarya</taxon>
        <taxon>Ascomycota</taxon>
        <taxon>Pezizomycotina</taxon>
        <taxon>Sordariomycetes</taxon>
        <taxon>Sordariomycetidae</taxon>
        <taxon>Sordariales</taxon>
        <taxon>Chaetomiaceae</taxon>
        <taxon>Canariomyces</taxon>
    </lineage>
</organism>
<dbReference type="RefSeq" id="XP_064664664.1">
    <property type="nucleotide sequence ID" value="XM_064813310.1"/>
</dbReference>
<dbReference type="InterPro" id="IPR002523">
    <property type="entry name" value="MgTranspt_CorA/ZnTranspt_ZntB"/>
</dbReference>
<dbReference type="GO" id="GO:0016020">
    <property type="term" value="C:membrane"/>
    <property type="evidence" value="ECO:0007669"/>
    <property type="project" value="InterPro"/>
</dbReference>
<comment type="caution">
    <text evidence="2">The sequence shown here is derived from an EMBL/GenBank/DDBJ whole genome shotgun (WGS) entry which is preliminary data.</text>
</comment>
<dbReference type="GO" id="GO:0046873">
    <property type="term" value="F:metal ion transmembrane transporter activity"/>
    <property type="evidence" value="ECO:0007669"/>
    <property type="project" value="InterPro"/>
</dbReference>
<keyword evidence="1" id="KW-0812">Transmembrane</keyword>
<gene>
    <name evidence="2" type="ORF">N656DRAFT_764098</name>
</gene>
<reference evidence="2" key="1">
    <citation type="journal article" date="2023" name="Mol. Phylogenet. Evol.">
        <title>Genome-scale phylogeny and comparative genomics of the fungal order Sordariales.</title>
        <authorList>
            <person name="Hensen N."/>
            <person name="Bonometti L."/>
            <person name="Westerberg I."/>
            <person name="Brannstrom I.O."/>
            <person name="Guillou S."/>
            <person name="Cros-Aarteil S."/>
            <person name="Calhoun S."/>
            <person name="Haridas S."/>
            <person name="Kuo A."/>
            <person name="Mondo S."/>
            <person name="Pangilinan J."/>
            <person name="Riley R."/>
            <person name="LaButti K."/>
            <person name="Andreopoulos B."/>
            <person name="Lipzen A."/>
            <person name="Chen C."/>
            <person name="Yan M."/>
            <person name="Daum C."/>
            <person name="Ng V."/>
            <person name="Clum A."/>
            <person name="Steindorff A."/>
            <person name="Ohm R.A."/>
            <person name="Martin F."/>
            <person name="Silar P."/>
            <person name="Natvig D.O."/>
            <person name="Lalanne C."/>
            <person name="Gautier V."/>
            <person name="Ament-Velasquez S.L."/>
            <person name="Kruys A."/>
            <person name="Hutchinson M.I."/>
            <person name="Powell A.J."/>
            <person name="Barry K."/>
            <person name="Miller A.N."/>
            <person name="Grigoriev I.V."/>
            <person name="Debuchy R."/>
            <person name="Gladieux P."/>
            <person name="Hiltunen Thoren M."/>
            <person name="Johannesson H."/>
        </authorList>
    </citation>
    <scope>NUCLEOTIDE SEQUENCE</scope>
    <source>
        <strain evidence="2">CBS 508.74</strain>
    </source>
</reference>
<proteinExistence type="predicted"/>
<sequence>MVSTDSDDDNLSQPRLQLVTYFLSQFEGKWGLNRRSWGSSDDKGGSEDRTWGGGFMALPKPRTEDVLFQYHMRVFTTRSGRQRSCPGRASGNLTDPSDVRRNLDIHEIRYSVGLKTTWEFDLPVFTLITMTNAFTRLEDLGELCDRDIWRAVNMRPSIRATGVAAFAFRIRSLLPGWADQWSRLLDQIDRVLSADLATILDPASRREIMVDGSDLRLSEFYPAVLQILRIAADWIQESMDDLRWMVDDMQRLYFSPNTDGDSFATFLPSGLDVNSQDAAIAVFKQNWNSVKSHQQRLGKALLARIARTQKQVESLKDGMFNATSVNEAKKSTQLNHYIFVFTVITIIYLPLSFISTLFTLELFTWEDSRQVRSFQFATTITLVAIGTYVFSGFLVWFTQRPTALGAELRAHLEVFRRRMLGWSRRRGLGEN</sequence>
<dbReference type="Pfam" id="PF01544">
    <property type="entry name" value="CorA"/>
    <property type="match status" value="1"/>
</dbReference>
<dbReference type="Proteomes" id="UP001302812">
    <property type="component" value="Unassembled WGS sequence"/>
</dbReference>
<dbReference type="Gene3D" id="1.20.58.340">
    <property type="entry name" value="Magnesium transport protein CorA, transmembrane region"/>
    <property type="match status" value="1"/>
</dbReference>
<dbReference type="EMBL" id="MU853383">
    <property type="protein sequence ID" value="KAK4107094.1"/>
    <property type="molecule type" value="Genomic_DNA"/>
</dbReference>
<reference evidence="2" key="2">
    <citation type="submission" date="2023-05" db="EMBL/GenBank/DDBJ databases">
        <authorList>
            <consortium name="Lawrence Berkeley National Laboratory"/>
            <person name="Steindorff A."/>
            <person name="Hensen N."/>
            <person name="Bonometti L."/>
            <person name="Westerberg I."/>
            <person name="Brannstrom I.O."/>
            <person name="Guillou S."/>
            <person name="Cros-Aarteil S."/>
            <person name="Calhoun S."/>
            <person name="Haridas S."/>
            <person name="Kuo A."/>
            <person name="Mondo S."/>
            <person name="Pangilinan J."/>
            <person name="Riley R."/>
            <person name="Labutti K."/>
            <person name="Andreopoulos B."/>
            <person name="Lipzen A."/>
            <person name="Chen C."/>
            <person name="Yanf M."/>
            <person name="Daum C."/>
            <person name="Ng V."/>
            <person name="Clum A."/>
            <person name="Ohm R."/>
            <person name="Martin F."/>
            <person name="Silar P."/>
            <person name="Natvig D."/>
            <person name="Lalanne C."/>
            <person name="Gautier V."/>
            <person name="Ament-Velasquez S.L."/>
            <person name="Kruys A."/>
            <person name="Hutchinson M.I."/>
            <person name="Powell A.J."/>
            <person name="Barry K."/>
            <person name="Miller A.N."/>
            <person name="Grigoriev I.V."/>
            <person name="Debuchy R."/>
            <person name="Gladieux P."/>
            <person name="Thoren M.H."/>
            <person name="Johannesson H."/>
        </authorList>
    </citation>
    <scope>NUCLEOTIDE SEQUENCE</scope>
    <source>
        <strain evidence="2">CBS 508.74</strain>
    </source>
</reference>
<keyword evidence="1" id="KW-0472">Membrane</keyword>
<protein>
    <submittedName>
        <fullName evidence="2">Uncharacterized protein</fullName>
    </submittedName>
</protein>
<keyword evidence="3" id="KW-1185">Reference proteome</keyword>
<feature type="transmembrane region" description="Helical" evidence="1">
    <location>
        <begin position="376"/>
        <end position="397"/>
    </location>
</feature>
<dbReference type="AlphaFoldDB" id="A0AAN6QBF2"/>
<evidence type="ECO:0000313" key="3">
    <source>
        <dbReference type="Proteomes" id="UP001302812"/>
    </source>
</evidence>
<evidence type="ECO:0000256" key="1">
    <source>
        <dbReference type="SAM" id="Phobius"/>
    </source>
</evidence>
<dbReference type="GeneID" id="89937435"/>
<feature type="transmembrane region" description="Helical" evidence="1">
    <location>
        <begin position="337"/>
        <end position="364"/>
    </location>
</feature>
<accession>A0AAN6QBF2</accession>